<dbReference type="Proteomes" id="UP000235598">
    <property type="component" value="Unassembled WGS sequence"/>
</dbReference>
<evidence type="ECO:0000313" key="1">
    <source>
        <dbReference type="EMBL" id="PMD04955.1"/>
    </source>
</evidence>
<sequence length="216" mass="25038">MKRLVRANLKLILVDLVDERRGVWADQEGRFLTNSIEAFKLGIDAIARQKNYRFIEFGSDEHFDLWKKGFALNMAELKAVDAPTVLMDVAWADTFDDERWSSHNRRKAGRLARTIKRNWSNARTGIVSGRAIWSVTNDLFDSTLPDVDARHLRVAEANDSFARYFEFASTLTDFVIRRGPEDVRSARDHKWGVAPYHYDAQTYESLVDELRRIARD</sequence>
<dbReference type="InterPro" id="IPR046237">
    <property type="entry name" value="DUF6270"/>
</dbReference>
<name>A0A2N6VLE3_9MICO</name>
<evidence type="ECO:0000313" key="2">
    <source>
        <dbReference type="Proteomes" id="UP000235598"/>
    </source>
</evidence>
<accession>A0A2N6VLE3</accession>
<gene>
    <name evidence="1" type="ORF">CJ199_07600</name>
</gene>
<comment type="caution">
    <text evidence="1">The sequence shown here is derived from an EMBL/GenBank/DDBJ whole genome shotgun (WGS) entry which is preliminary data.</text>
</comment>
<organism evidence="1 2">
    <name type="scientific">Brevibacterium paucivorans</name>
    <dbReference type="NCBI Taxonomy" id="170994"/>
    <lineage>
        <taxon>Bacteria</taxon>
        <taxon>Bacillati</taxon>
        <taxon>Actinomycetota</taxon>
        <taxon>Actinomycetes</taxon>
        <taxon>Micrococcales</taxon>
        <taxon>Brevibacteriaceae</taxon>
        <taxon>Brevibacterium</taxon>
    </lineage>
</organism>
<protein>
    <submittedName>
        <fullName evidence="1">Uncharacterized protein</fullName>
    </submittedName>
</protein>
<dbReference type="EMBL" id="PNHK01000003">
    <property type="protein sequence ID" value="PMD04955.1"/>
    <property type="molecule type" value="Genomic_DNA"/>
</dbReference>
<dbReference type="AlphaFoldDB" id="A0A2N6VLE3"/>
<proteinExistence type="predicted"/>
<reference evidence="1 2" key="1">
    <citation type="submission" date="2017-09" db="EMBL/GenBank/DDBJ databases">
        <title>Bacterial strain isolated from the female urinary microbiota.</title>
        <authorList>
            <person name="Thomas-White K."/>
            <person name="Kumar N."/>
            <person name="Forster S."/>
            <person name="Putonti C."/>
            <person name="Lawley T."/>
            <person name="Wolfe A.J."/>
        </authorList>
    </citation>
    <scope>NUCLEOTIDE SEQUENCE [LARGE SCALE GENOMIC DNA]</scope>
    <source>
        <strain evidence="1 2">UMB1301</strain>
    </source>
</reference>
<dbReference type="Pfam" id="PF19786">
    <property type="entry name" value="DUF6270"/>
    <property type="match status" value="1"/>
</dbReference>
<dbReference type="OrthoDB" id="8421922at2"/>